<dbReference type="WBParaSite" id="HPBE_0001470301-mRNA-1">
    <property type="protein sequence ID" value="HPBE_0001470301-mRNA-1"/>
    <property type="gene ID" value="HPBE_0001470301"/>
</dbReference>
<gene>
    <name evidence="7" type="ORF">HPBE_LOCUS14704</name>
</gene>
<evidence type="ECO:0000313" key="7">
    <source>
        <dbReference type="EMBL" id="VDP00519.1"/>
    </source>
</evidence>
<dbReference type="Proteomes" id="UP000050761">
    <property type="component" value="Unassembled WGS sequence"/>
</dbReference>
<feature type="region of interest" description="Disordered" evidence="5">
    <location>
        <begin position="302"/>
        <end position="326"/>
    </location>
</feature>
<accession>A0A183G0R6</accession>
<feature type="compositionally biased region" description="Polar residues" evidence="5">
    <location>
        <begin position="316"/>
        <end position="326"/>
    </location>
</feature>
<protein>
    <recommendedName>
        <fullName evidence="2">glucuronosyltransferase</fullName>
        <ecNumber evidence="2">2.4.1.17</ecNumber>
    </recommendedName>
</protein>
<reference evidence="7 8" key="1">
    <citation type="submission" date="2018-11" db="EMBL/GenBank/DDBJ databases">
        <authorList>
            <consortium name="Pathogen Informatics"/>
        </authorList>
    </citation>
    <scope>NUCLEOTIDE SEQUENCE [LARGE SCALE GENOMIC DNA]</scope>
</reference>
<feature type="signal peptide" evidence="6">
    <location>
        <begin position="1"/>
        <end position="16"/>
    </location>
</feature>
<keyword evidence="4" id="KW-0808">Transferase</keyword>
<keyword evidence="6" id="KW-0732">Signal</keyword>
<organism evidence="8 9">
    <name type="scientific">Heligmosomoides polygyrus</name>
    <name type="common">Parasitic roundworm</name>
    <dbReference type="NCBI Taxonomy" id="6339"/>
    <lineage>
        <taxon>Eukaryota</taxon>
        <taxon>Metazoa</taxon>
        <taxon>Ecdysozoa</taxon>
        <taxon>Nematoda</taxon>
        <taxon>Chromadorea</taxon>
        <taxon>Rhabditida</taxon>
        <taxon>Rhabditina</taxon>
        <taxon>Rhabditomorpha</taxon>
        <taxon>Strongyloidea</taxon>
        <taxon>Heligmosomidae</taxon>
        <taxon>Heligmosomoides</taxon>
    </lineage>
</organism>
<dbReference type="SUPFAM" id="SSF53756">
    <property type="entry name" value="UDP-Glycosyltransferase/glycogen phosphorylase"/>
    <property type="match status" value="1"/>
</dbReference>
<dbReference type="PANTHER" id="PTHR48043:SF145">
    <property type="entry name" value="FI06409P-RELATED"/>
    <property type="match status" value="1"/>
</dbReference>
<evidence type="ECO:0000256" key="3">
    <source>
        <dbReference type="ARBA" id="ARBA00022676"/>
    </source>
</evidence>
<dbReference type="InterPro" id="IPR050271">
    <property type="entry name" value="UDP-glycosyltransferase"/>
</dbReference>
<reference evidence="9" key="2">
    <citation type="submission" date="2019-09" db="UniProtKB">
        <authorList>
            <consortium name="WormBaseParasite"/>
        </authorList>
    </citation>
    <scope>IDENTIFICATION</scope>
</reference>
<sequence length="326" mass="36841">MIWLLTLCMLSPTALCLNVLVWNPTVAQSHVRFMGSIADILAGDGHNVDGPRGYRGCYVRSNSAGGVRRTSLPGKQKMRTIVSPLIDPLVDMVGHTSTAIHQIFYHSKYISDDDYPKMEIKGTSLWDMPAMEGRCVTMQDIEKFFSTMRKMCRALYSAYSDDMTFWQRLDNFKLELETRFRYHFWEQEIWSLANAASPGFPDLRELLKEGVFFFQKTGVVLLNVNEFVETPRPTANILRYIGGLTIQDTTGVDQVYARLSCWNLFIYLFAQNCALKQLLKHSGHDVAAEHVDNRAWRAGEVPNTSATVPGDAVDVPNTSTTVHGEK</sequence>
<evidence type="ECO:0000256" key="4">
    <source>
        <dbReference type="ARBA" id="ARBA00022679"/>
    </source>
</evidence>
<dbReference type="EMBL" id="UZAH01028491">
    <property type="protein sequence ID" value="VDP00519.1"/>
    <property type="molecule type" value="Genomic_DNA"/>
</dbReference>
<dbReference type="OrthoDB" id="5835829at2759"/>
<keyword evidence="3" id="KW-0328">Glycosyltransferase</keyword>
<proteinExistence type="inferred from homology"/>
<evidence type="ECO:0000256" key="5">
    <source>
        <dbReference type="SAM" id="MobiDB-lite"/>
    </source>
</evidence>
<dbReference type="PANTHER" id="PTHR48043">
    <property type="entry name" value="EG:EG0003.4 PROTEIN-RELATED"/>
    <property type="match status" value="1"/>
</dbReference>
<evidence type="ECO:0000313" key="8">
    <source>
        <dbReference type="Proteomes" id="UP000050761"/>
    </source>
</evidence>
<evidence type="ECO:0000313" key="9">
    <source>
        <dbReference type="WBParaSite" id="HPBE_0001470301-mRNA-1"/>
    </source>
</evidence>
<evidence type="ECO:0000256" key="6">
    <source>
        <dbReference type="SAM" id="SignalP"/>
    </source>
</evidence>
<evidence type="ECO:0000256" key="1">
    <source>
        <dbReference type="ARBA" id="ARBA00009995"/>
    </source>
</evidence>
<dbReference type="EC" id="2.4.1.17" evidence="2"/>
<name>A0A183G0R6_HELPZ</name>
<dbReference type="GO" id="GO:0015020">
    <property type="term" value="F:glucuronosyltransferase activity"/>
    <property type="evidence" value="ECO:0007669"/>
    <property type="project" value="UniProtKB-EC"/>
</dbReference>
<comment type="similarity">
    <text evidence="1">Belongs to the UDP-glycosyltransferase family.</text>
</comment>
<accession>A0A3P8DIJ1</accession>
<evidence type="ECO:0000256" key="2">
    <source>
        <dbReference type="ARBA" id="ARBA00012544"/>
    </source>
</evidence>
<dbReference type="AlphaFoldDB" id="A0A183G0R6"/>
<keyword evidence="8" id="KW-1185">Reference proteome</keyword>
<feature type="chain" id="PRO_5044551774" description="glucuronosyltransferase" evidence="6">
    <location>
        <begin position="17"/>
        <end position="326"/>
    </location>
</feature>